<reference evidence="2 3" key="1">
    <citation type="submission" date="2020-08" db="EMBL/GenBank/DDBJ databases">
        <title>Genomic Encyclopedia of Type Strains, Phase III (KMG-III): the genomes of soil and plant-associated and newly described type strains.</title>
        <authorList>
            <person name="Whitman W."/>
        </authorList>
    </citation>
    <scope>NUCLEOTIDE SEQUENCE [LARGE SCALE GENOMIC DNA]</scope>
    <source>
        <strain evidence="2 3">CECT 8712</strain>
    </source>
</reference>
<feature type="signal peptide" evidence="1">
    <location>
        <begin position="1"/>
        <end position="27"/>
    </location>
</feature>
<protein>
    <recommendedName>
        <fullName evidence="4">Small secreted domain DUF320</fullName>
    </recommendedName>
</protein>
<evidence type="ECO:0000256" key="1">
    <source>
        <dbReference type="SAM" id="SignalP"/>
    </source>
</evidence>
<gene>
    <name evidence="2" type="ORF">FHS13_002936</name>
</gene>
<evidence type="ECO:0008006" key="4">
    <source>
        <dbReference type="Google" id="ProtNLM"/>
    </source>
</evidence>
<accession>A0A841IWV6</accession>
<dbReference type="RefSeq" id="WP_184292425.1">
    <property type="nucleotide sequence ID" value="NZ_JACHJO010000008.1"/>
</dbReference>
<evidence type="ECO:0000313" key="3">
    <source>
        <dbReference type="Proteomes" id="UP000536604"/>
    </source>
</evidence>
<dbReference type="AlphaFoldDB" id="A0A841IWV6"/>
<dbReference type="EMBL" id="JACHJO010000008">
    <property type="protein sequence ID" value="MBB6120975.1"/>
    <property type="molecule type" value="Genomic_DNA"/>
</dbReference>
<feature type="chain" id="PRO_5032765874" description="Small secreted domain DUF320" evidence="1">
    <location>
        <begin position="28"/>
        <end position="78"/>
    </location>
</feature>
<sequence length="78" mass="7981">MLRKLSIAGAVAGIALGSVLAATPAFAGKHHHEGDEQVNVNIQDGTVVCNSDSAKGLIAVNVPILNYNETGDCGHTDL</sequence>
<evidence type="ECO:0000313" key="2">
    <source>
        <dbReference type="EMBL" id="MBB6120975.1"/>
    </source>
</evidence>
<name>A0A841IWV6_9ACTN</name>
<dbReference type="Proteomes" id="UP000536604">
    <property type="component" value="Unassembled WGS sequence"/>
</dbReference>
<organism evidence="2 3">
    <name type="scientific">Nocardiopsis algeriensis</name>
    <dbReference type="NCBI Taxonomy" id="1478215"/>
    <lineage>
        <taxon>Bacteria</taxon>
        <taxon>Bacillati</taxon>
        <taxon>Actinomycetota</taxon>
        <taxon>Actinomycetes</taxon>
        <taxon>Streptosporangiales</taxon>
        <taxon>Nocardiopsidaceae</taxon>
        <taxon>Nocardiopsis</taxon>
    </lineage>
</organism>
<keyword evidence="1" id="KW-0732">Signal</keyword>
<keyword evidence="3" id="KW-1185">Reference proteome</keyword>
<comment type="caution">
    <text evidence="2">The sequence shown here is derived from an EMBL/GenBank/DDBJ whole genome shotgun (WGS) entry which is preliminary data.</text>
</comment>
<proteinExistence type="predicted"/>